<keyword evidence="2" id="KW-0808">Transferase</keyword>
<protein>
    <submittedName>
        <fullName evidence="2">Glycosyl transferase group 1</fullName>
    </submittedName>
</protein>
<dbReference type="Proteomes" id="UP000011623">
    <property type="component" value="Unassembled WGS sequence"/>
</dbReference>
<evidence type="ECO:0000313" key="2">
    <source>
        <dbReference type="EMBL" id="EMA22727.1"/>
    </source>
</evidence>
<keyword evidence="3" id="KW-1185">Reference proteome</keyword>
<dbReference type="SUPFAM" id="SSF53756">
    <property type="entry name" value="UDP-Glycosyltransferase/glycogen phosphorylase"/>
    <property type="match status" value="1"/>
</dbReference>
<comment type="caution">
    <text evidence="2">The sequence shown here is derived from an EMBL/GenBank/DDBJ whole genome shotgun (WGS) entry which is preliminary data.</text>
</comment>
<dbReference type="Gene3D" id="3.40.50.2000">
    <property type="entry name" value="Glycogen Phosphorylase B"/>
    <property type="match status" value="1"/>
</dbReference>
<name>M0KMW3_9EURY</name>
<dbReference type="GO" id="GO:0016758">
    <property type="term" value="F:hexosyltransferase activity"/>
    <property type="evidence" value="ECO:0007669"/>
    <property type="project" value="TreeGrafter"/>
</dbReference>
<dbReference type="CDD" id="cd03801">
    <property type="entry name" value="GT4_PimA-like"/>
    <property type="match status" value="1"/>
</dbReference>
<dbReference type="PANTHER" id="PTHR45947:SF3">
    <property type="entry name" value="SULFOQUINOVOSYL TRANSFERASE SQD2"/>
    <property type="match status" value="1"/>
</dbReference>
<sequence length="197" mass="22511">MNPCINISEFQYQFDSKSKRLLYLGRLTPRKNVSCLINAWAQIEPKYKNYTLSIAGTGNQEESLKQLAEDLNLENIEFHGYVGKEKKQRLYRESLLFIVPSLMEGYMTTGLEALASGTPVVGSDTYGIRDYINVDSNGFLFETNNEQQLAEILDSALSDPKTLQPLAENGRRLAEKHSFEKFKKKSNKVFENLLRKN</sequence>
<dbReference type="InterPro" id="IPR001296">
    <property type="entry name" value="Glyco_trans_1"/>
</dbReference>
<evidence type="ECO:0000259" key="1">
    <source>
        <dbReference type="Pfam" id="PF00534"/>
    </source>
</evidence>
<dbReference type="InterPro" id="IPR050194">
    <property type="entry name" value="Glycosyltransferase_grp1"/>
</dbReference>
<dbReference type="EMBL" id="AOLW01000015">
    <property type="protein sequence ID" value="EMA22727.1"/>
    <property type="molecule type" value="Genomic_DNA"/>
</dbReference>
<gene>
    <name evidence="2" type="ORF">C442_06866</name>
</gene>
<dbReference type="Pfam" id="PF00534">
    <property type="entry name" value="Glycos_transf_1"/>
    <property type="match status" value="1"/>
</dbReference>
<evidence type="ECO:0000313" key="3">
    <source>
        <dbReference type="Proteomes" id="UP000011623"/>
    </source>
</evidence>
<feature type="domain" description="Glycosyl transferase family 1" evidence="1">
    <location>
        <begin position="9"/>
        <end position="172"/>
    </location>
</feature>
<dbReference type="PATRIC" id="fig|1227452.3.peg.1366"/>
<accession>M0KMW3</accession>
<organism evidence="2 3">
    <name type="scientific">Haloarcula amylolytica JCM 13557</name>
    <dbReference type="NCBI Taxonomy" id="1227452"/>
    <lineage>
        <taxon>Archaea</taxon>
        <taxon>Methanobacteriati</taxon>
        <taxon>Methanobacteriota</taxon>
        <taxon>Stenosarchaea group</taxon>
        <taxon>Halobacteria</taxon>
        <taxon>Halobacteriales</taxon>
        <taxon>Haloarculaceae</taxon>
        <taxon>Haloarcula</taxon>
    </lineage>
</organism>
<dbReference type="PANTHER" id="PTHR45947">
    <property type="entry name" value="SULFOQUINOVOSYL TRANSFERASE SQD2"/>
    <property type="match status" value="1"/>
</dbReference>
<dbReference type="AlphaFoldDB" id="M0KMW3"/>
<reference evidence="2 3" key="1">
    <citation type="journal article" date="2014" name="PLoS Genet.">
        <title>Phylogenetically driven sequencing of extremely halophilic archaea reveals strategies for static and dynamic osmo-response.</title>
        <authorList>
            <person name="Becker E.A."/>
            <person name="Seitzer P.M."/>
            <person name="Tritt A."/>
            <person name="Larsen D."/>
            <person name="Krusor M."/>
            <person name="Yao A.I."/>
            <person name="Wu D."/>
            <person name="Madern D."/>
            <person name="Eisen J.A."/>
            <person name="Darling A.E."/>
            <person name="Facciotti M.T."/>
        </authorList>
    </citation>
    <scope>NUCLEOTIDE SEQUENCE [LARGE SCALE GENOMIC DNA]</scope>
    <source>
        <strain evidence="2 3">JCM 13557</strain>
    </source>
</reference>
<proteinExistence type="predicted"/>